<dbReference type="RefSeq" id="WP_043222038.1">
    <property type="nucleotide sequence ID" value="NZ_CP007511.1"/>
</dbReference>
<organism evidence="2 4">
    <name type="scientific">Stutzerimonas balearica DSM 6083</name>
    <dbReference type="NCBI Taxonomy" id="1123016"/>
    <lineage>
        <taxon>Bacteria</taxon>
        <taxon>Pseudomonadati</taxon>
        <taxon>Pseudomonadota</taxon>
        <taxon>Gammaproteobacteria</taxon>
        <taxon>Pseudomonadales</taxon>
        <taxon>Pseudomonadaceae</taxon>
        <taxon>Stutzerimonas</taxon>
    </lineage>
</organism>
<dbReference type="Pfam" id="PF14559">
    <property type="entry name" value="TPR_19"/>
    <property type="match status" value="1"/>
</dbReference>
<feature type="chain" id="PRO_5034300630" description="Tetratricopeptide repeat-containing protein" evidence="1">
    <location>
        <begin position="19"/>
        <end position="363"/>
    </location>
</feature>
<keyword evidence="5" id="KW-1185">Reference proteome</keyword>
<reference evidence="3 5" key="2">
    <citation type="submission" date="2016-10" db="EMBL/GenBank/DDBJ databases">
        <authorList>
            <person name="Varghese N."/>
            <person name="Submissions S."/>
        </authorList>
    </citation>
    <scope>NUCLEOTIDE SEQUENCE [LARGE SCALE GENOMIC DNA]</scope>
    <source>
        <strain evidence="3 5">DSM 6083</strain>
    </source>
</reference>
<dbReference type="EMBL" id="CP007511">
    <property type="protein sequence ID" value="AJE16746.1"/>
    <property type="molecule type" value="Genomic_DNA"/>
</dbReference>
<evidence type="ECO:0008006" key="6">
    <source>
        <dbReference type="Google" id="ProtNLM"/>
    </source>
</evidence>
<name>A0A8D3Y3M8_9GAMM</name>
<dbReference type="GeneID" id="77261678"/>
<dbReference type="AlphaFoldDB" id="A0A8D3Y3M8"/>
<dbReference type="SUPFAM" id="SSF81901">
    <property type="entry name" value="HCP-like"/>
    <property type="match status" value="1"/>
</dbReference>
<reference evidence="4" key="1">
    <citation type="submission" date="2014-03" db="EMBL/GenBank/DDBJ databases">
        <title>Complete genome of Pseudomonas balearica DSM 6083T, a sewage water isolate from an enrichment with 2-methylnaphthalene.</title>
        <authorList>
            <person name="Salva-Serra F."/>
            <person name="Jaen-Luchoro D."/>
            <person name="Busquets A."/>
            <person name="Pena A."/>
            <person name="Gomila M."/>
            <person name="Bosch R."/>
            <person name="Nogales B."/>
            <person name="Garcia-Valdes E."/>
            <person name="Lalucat J."/>
            <person name="Bennasar A."/>
        </authorList>
    </citation>
    <scope>NUCLEOTIDE SEQUENCE [LARGE SCALE GENOMIC DNA]</scope>
    <source>
        <strain evidence="4">DSM 6083</strain>
    </source>
</reference>
<dbReference type="Proteomes" id="UP000182276">
    <property type="component" value="Unassembled WGS sequence"/>
</dbReference>
<reference evidence="2 4" key="3">
    <citation type="journal article" name="Genome Announc.">
        <title>Complete Genome Sequence of Pseudomonas balearica DSM 6083T.</title>
        <authorList>
            <person name="Bennasar-Figueras A."/>
            <person name="Salva-Serra F."/>
            <person name="Jaen-Luchoro D."/>
            <person name="Segui C."/>
            <person name="Aliaga F."/>
            <person name="Busquets A."/>
            <person name="Gomila M."/>
            <person name="Moore E.R."/>
            <person name="Lalucat J."/>
        </authorList>
    </citation>
    <scope>NUCLEOTIDE SEQUENCE [LARGE SCALE GENOMIC DNA]</scope>
    <source>
        <strain evidence="4">DSM 6083</strain>
        <strain evidence="2">DSM6083</strain>
    </source>
</reference>
<dbReference type="KEGG" id="pbm:CL52_17500"/>
<dbReference type="Gene3D" id="1.25.40.10">
    <property type="entry name" value="Tetratricopeptide repeat domain"/>
    <property type="match status" value="2"/>
</dbReference>
<sequence>MPRLLLVLILTFASAAQAAQSIAPGVYRALQEAQSAQQKGDYGAARKALQGAGAKPGSIEQALVWRSLGYLAWAQGDTADAVRWLDKALASGKLDEQTLAAERANLARLYLAEGDFARVVSLLKGADQQDADILRMLVQAYQGLGQHAKALPLAERYVAANPRAEDVWLQLLVAGNAELKRYPAAERWQRQLLLRHPDQPRSWRQLAGLQQLAGADERALATLRTAYAKGLRFSEAELDNLVLLAAAAGQPWQAARLLDGMLDAGLLQGSATRRERLAQLWWQARERSTAAELYRELAARSGQAKLWMNLAQLELEQAHWQAGLEALRKAERAGAERRQVRAWREWAESELSFERERQVARTN</sequence>
<dbReference type="InterPro" id="IPR011990">
    <property type="entry name" value="TPR-like_helical_dom_sf"/>
</dbReference>
<dbReference type="EMBL" id="FNHO01000008">
    <property type="protein sequence ID" value="SDM75407.1"/>
    <property type="molecule type" value="Genomic_DNA"/>
</dbReference>
<gene>
    <name evidence="2" type="ORF">CL52_17500</name>
    <name evidence="3" type="ORF">SAMN05660875_108161</name>
</gene>
<evidence type="ECO:0000313" key="2">
    <source>
        <dbReference type="EMBL" id="AJE16746.1"/>
    </source>
</evidence>
<evidence type="ECO:0000313" key="5">
    <source>
        <dbReference type="Proteomes" id="UP000182276"/>
    </source>
</evidence>
<evidence type="ECO:0000256" key="1">
    <source>
        <dbReference type="SAM" id="SignalP"/>
    </source>
</evidence>
<dbReference type="Proteomes" id="UP000031271">
    <property type="component" value="Chromosome"/>
</dbReference>
<proteinExistence type="predicted"/>
<accession>A0A8D3Y3M8</accession>
<protein>
    <recommendedName>
        <fullName evidence="6">Tetratricopeptide repeat-containing protein</fullName>
    </recommendedName>
</protein>
<keyword evidence="1" id="KW-0732">Signal</keyword>
<feature type="signal peptide" evidence="1">
    <location>
        <begin position="1"/>
        <end position="18"/>
    </location>
</feature>
<evidence type="ECO:0000313" key="4">
    <source>
        <dbReference type="Proteomes" id="UP000031271"/>
    </source>
</evidence>
<evidence type="ECO:0000313" key="3">
    <source>
        <dbReference type="EMBL" id="SDM75407.1"/>
    </source>
</evidence>